<reference evidence="3 4" key="1">
    <citation type="submission" date="2022-01" db="EMBL/GenBank/DDBJ databases">
        <title>A chromosomal length assembly of Cordylochernes scorpioides.</title>
        <authorList>
            <person name="Zeh D."/>
            <person name="Zeh J."/>
        </authorList>
    </citation>
    <scope>NUCLEOTIDE SEQUENCE [LARGE SCALE GENOMIC DNA]</scope>
    <source>
        <strain evidence="3">IN4F17</strain>
        <tissue evidence="3">Whole Body</tissue>
    </source>
</reference>
<dbReference type="PANTHER" id="PTHR23153">
    <property type="entry name" value="UBX-RELATED"/>
    <property type="match status" value="1"/>
</dbReference>
<dbReference type="Gene3D" id="1.20.58.2190">
    <property type="match status" value="1"/>
</dbReference>
<name>A0ABY6LAA1_9ARAC</name>
<gene>
    <name evidence="3" type="ORF">LAZ67_16000027</name>
</gene>
<evidence type="ECO:0000313" key="4">
    <source>
        <dbReference type="Proteomes" id="UP001235939"/>
    </source>
</evidence>
<feature type="compositionally biased region" description="Polar residues" evidence="1">
    <location>
        <begin position="35"/>
        <end position="47"/>
    </location>
</feature>
<evidence type="ECO:0000313" key="3">
    <source>
        <dbReference type="EMBL" id="UYV78074.1"/>
    </source>
</evidence>
<evidence type="ECO:0000256" key="1">
    <source>
        <dbReference type="SAM" id="MobiDB-lite"/>
    </source>
</evidence>
<feature type="region of interest" description="Disordered" evidence="1">
    <location>
        <begin position="1"/>
        <end position="57"/>
    </location>
</feature>
<dbReference type="PANTHER" id="PTHR23153:SF38">
    <property type="entry name" value="UBX DOMAIN-CONTAINING PROTEIN 6"/>
    <property type="match status" value="1"/>
</dbReference>
<organism evidence="3 4">
    <name type="scientific">Cordylochernes scorpioides</name>
    <dbReference type="NCBI Taxonomy" id="51811"/>
    <lineage>
        <taxon>Eukaryota</taxon>
        <taxon>Metazoa</taxon>
        <taxon>Ecdysozoa</taxon>
        <taxon>Arthropoda</taxon>
        <taxon>Chelicerata</taxon>
        <taxon>Arachnida</taxon>
        <taxon>Pseudoscorpiones</taxon>
        <taxon>Cheliferoidea</taxon>
        <taxon>Chernetidae</taxon>
        <taxon>Cordylochernes</taxon>
    </lineage>
</organism>
<protein>
    <submittedName>
        <fullName evidence="3">UBXN6</fullName>
    </submittedName>
</protein>
<dbReference type="Proteomes" id="UP001235939">
    <property type="component" value="Chromosome 16"/>
</dbReference>
<dbReference type="InterPro" id="IPR029071">
    <property type="entry name" value="Ubiquitin-like_domsf"/>
</dbReference>
<feature type="region of interest" description="Disordered" evidence="1">
    <location>
        <begin position="85"/>
        <end position="109"/>
    </location>
</feature>
<dbReference type="SMART" id="SM00580">
    <property type="entry name" value="PUG"/>
    <property type="match status" value="1"/>
</dbReference>
<dbReference type="InterPro" id="IPR036339">
    <property type="entry name" value="PUB-like_dom_sf"/>
</dbReference>
<dbReference type="Pfam" id="PF09409">
    <property type="entry name" value="PUB"/>
    <property type="match status" value="1"/>
</dbReference>
<evidence type="ECO:0000259" key="2">
    <source>
        <dbReference type="Pfam" id="PF09409"/>
    </source>
</evidence>
<sequence>MKKNHSSPRFQSSKKSRSSGVSKKWGPGHRLSDSPPVSSGRQPGSSSKTDRLPQLEAALARFQMSQKAQNVDWNALRLKAKAAKEEEEAASPAVATPDVVPPARSPQSEGHPMVKGVYFKCDLLGPDVGPYDQIIEQLAEYLYSQMSEDPVTASVLLLLSCNDASRVRQGVETLSRCLNNILDNPEEEKYRKLRVLNRTFQERLAELDGALEFLDAVGFRRMDLENAEGEEEPFLVFVQDDVEKLSWPLEVLTTTEPIVPQLDRNVQVLAPAVAATRLELPDNFFKLSLDEARREQALKKRRAELLSQMRTSAQRERDEIPELPRSYGYTVIRVRLPQDVVLQGTFAAVERLQDVEEMVRGQLQDPGVAFVLRGPAGEKLEESATLEALRLVPAAVLNLQLLTSAQVQLSPAAWSQLQVPLSGK</sequence>
<dbReference type="SUPFAM" id="SSF54236">
    <property type="entry name" value="Ubiquitin-like"/>
    <property type="match status" value="1"/>
</dbReference>
<keyword evidence="4" id="KW-1185">Reference proteome</keyword>
<dbReference type="EMBL" id="CP092878">
    <property type="protein sequence ID" value="UYV78074.1"/>
    <property type="molecule type" value="Genomic_DNA"/>
</dbReference>
<feature type="compositionally biased region" description="Basic residues" evidence="1">
    <location>
        <begin position="1"/>
        <end position="17"/>
    </location>
</feature>
<proteinExistence type="predicted"/>
<dbReference type="SUPFAM" id="SSF143503">
    <property type="entry name" value="PUG domain-like"/>
    <property type="match status" value="1"/>
</dbReference>
<feature type="domain" description="PUB" evidence="2">
    <location>
        <begin position="166"/>
        <end position="245"/>
    </location>
</feature>
<dbReference type="InterPro" id="IPR018997">
    <property type="entry name" value="PUB_domain"/>
</dbReference>
<accession>A0ABY6LAA1</accession>
<dbReference type="Gene3D" id="3.10.20.90">
    <property type="entry name" value="Phosphatidylinositol 3-kinase Catalytic Subunit, Chain A, domain 1"/>
    <property type="match status" value="1"/>
</dbReference>